<organismHost>
    <name type="scientific">Homo sapiens</name>
    <name type="common">Human</name>
    <dbReference type="NCBI Taxonomy" id="9606"/>
</organismHost>
<organismHost>
    <name type="scientific">Cynomys parvidens</name>
    <name type="common">Utah prairie dog</name>
    <dbReference type="NCBI Taxonomy" id="99827"/>
</organismHost>
<organismHost>
    <name type="scientific">Gliridae</name>
    <name type="common">dormice</name>
    <dbReference type="NCBI Taxonomy" id="30650"/>
</organismHost>
<organismHost>
    <name type="scientific">Cynomys mexicanus</name>
    <name type="common">Mexican prairie dog</name>
    <dbReference type="NCBI Taxonomy" id="99826"/>
</organismHost>
<organismHost>
    <name type="scientific">Heliosciurus ruwenzorii</name>
    <name type="common">Ruwenzori sun squirrel</name>
    <dbReference type="NCBI Taxonomy" id="226685"/>
</organismHost>
<organism evidence="1 2">
    <name type="scientific">Monkeypox virus</name>
    <name type="common">MPXV</name>
    <dbReference type="NCBI Taxonomy" id="10244"/>
    <lineage>
        <taxon>Viruses</taxon>
        <taxon>Varidnaviria</taxon>
        <taxon>Bamfordvirae</taxon>
        <taxon>Nucleocytoviricota</taxon>
        <taxon>Pokkesviricetes</taxon>
        <taxon>Chitovirales</taxon>
        <taxon>Poxviridae</taxon>
        <taxon>Chordopoxvirinae</taxon>
        <taxon>Orthopoxvirus</taxon>
        <taxon>Orthopoxvirus monkeypox</taxon>
    </lineage>
</organism>
<protein>
    <submittedName>
        <fullName evidence="1">Truncted cowpox A-type inclusion protein</fullName>
    </submittedName>
</protein>
<sequence>MPWKCYRDYNLESQILKYRTTVDVIMKSMYKLEIESLKRELAEYRRGNNGYHSDCKYYDEEAREEVS</sequence>
<dbReference type="SMR" id="M1LKC8"/>
<gene>
    <name evidence="1" type="ORF">MPXV_SUD2005_01_140</name>
</gene>
<dbReference type="Proteomes" id="UP000099021">
    <property type="component" value="Genome"/>
</dbReference>
<evidence type="ECO:0000313" key="2">
    <source>
        <dbReference type="Proteomes" id="UP000099021"/>
    </source>
</evidence>
<reference evidence="1 2" key="1">
    <citation type="journal article" date="2013" name="Emerg. Infect. Dis.">
        <title>Phylogenetic and ecologic perspectives of a monkeypox outbreak, southern Sudan, 2005.</title>
        <authorList>
            <person name="Nakazawa Y."/>
            <person name="Emerson G.L."/>
            <person name="Carroll D.S."/>
            <person name="Zhao H."/>
            <person name="Li Y."/>
            <person name="Reynolds M.G."/>
            <person name="Karem K.L."/>
            <person name="Olson V.A."/>
            <person name="Lash R.R."/>
            <person name="Davidson W.B."/>
            <person name="Smith S.K."/>
            <person name="Levine R.S."/>
            <person name="Regnery R.L."/>
            <person name="Sammons S.A."/>
            <person name="Frace M.A."/>
            <person name="Mutasim E.M."/>
            <person name="Karsani M.E."/>
            <person name="Muntasir M.O."/>
            <person name="Babiker A.A."/>
            <person name="Opoka L."/>
            <person name="Chowdhary V."/>
            <person name="Damon I.K."/>
        </authorList>
    </citation>
    <scope>NUCLEOTIDE SEQUENCE [LARGE SCALE GENOMIC DNA]</scope>
    <source>
        <strain evidence="1">Sudan 2005_01</strain>
    </source>
</reference>
<organismHost>
    <name type="scientific">Cynomys gunnisoni</name>
    <name type="common">Gunnison's prairie dog</name>
    <name type="synonym">Spermophilus gunnisoni</name>
    <dbReference type="NCBI Taxonomy" id="45479"/>
</organismHost>
<evidence type="ECO:0000313" key="1">
    <source>
        <dbReference type="EMBL" id="AGF36695.1"/>
    </source>
</evidence>
<organismHost>
    <name type="scientific">Cynomys leucurus</name>
    <name type="common">White-tailed prairie dog</name>
    <dbReference type="NCBI Taxonomy" id="99825"/>
</organismHost>
<organismHost>
    <name type="scientific">Mus musculus</name>
    <name type="common">Mouse</name>
    <dbReference type="NCBI Taxonomy" id="10090"/>
</organismHost>
<name>M1LKC8_MONPV</name>
<organismHost>
    <name type="scientific">Cynomys ludovicianus</name>
    <name type="common">Black-tailed prairie dog</name>
    <dbReference type="NCBI Taxonomy" id="45480"/>
</organismHost>
<dbReference type="EMBL" id="KC257459">
    <property type="protein sequence ID" value="AGF36695.1"/>
    <property type="molecule type" value="Genomic_DNA"/>
</dbReference>
<proteinExistence type="predicted"/>
<accession>M1LKC8</accession>